<keyword evidence="2" id="KW-1185">Reference proteome</keyword>
<proteinExistence type="predicted"/>
<reference evidence="1 2" key="1">
    <citation type="journal article" date="2020" name="ISME J.">
        <title>Comparative genomics reveals insights into cyanobacterial evolution and habitat adaptation.</title>
        <authorList>
            <person name="Chen M.Y."/>
            <person name="Teng W.K."/>
            <person name="Zhao L."/>
            <person name="Hu C.X."/>
            <person name="Zhou Y.K."/>
            <person name="Han B.P."/>
            <person name="Song L.R."/>
            <person name="Shu W.S."/>
        </authorList>
    </citation>
    <scope>NUCLEOTIDE SEQUENCE [LARGE SCALE GENOMIC DNA]</scope>
    <source>
        <strain evidence="1 2">FACHB-288</strain>
    </source>
</reference>
<sequence length="66" mass="7568">MMIDSENKLLSIDESCLSELSDENQATISGGTFLLLGLLLKKKWWKWHPAPQPPVHKPYEPPHPHH</sequence>
<name>A0ABR8A904_9CYAN</name>
<evidence type="ECO:0000313" key="2">
    <source>
        <dbReference type="Proteomes" id="UP000658514"/>
    </source>
</evidence>
<gene>
    <name evidence="1" type="ORF">H6G24_13345</name>
</gene>
<organism evidence="1 2">
    <name type="scientific">Calothrix parietina FACHB-288</name>
    <dbReference type="NCBI Taxonomy" id="2692896"/>
    <lineage>
        <taxon>Bacteria</taxon>
        <taxon>Bacillati</taxon>
        <taxon>Cyanobacteriota</taxon>
        <taxon>Cyanophyceae</taxon>
        <taxon>Nostocales</taxon>
        <taxon>Calotrichaceae</taxon>
        <taxon>Calothrix</taxon>
    </lineage>
</organism>
<dbReference type="EMBL" id="JACJQH010000018">
    <property type="protein sequence ID" value="MBD2196472.1"/>
    <property type="molecule type" value="Genomic_DNA"/>
</dbReference>
<protein>
    <submittedName>
        <fullName evidence="1">Uncharacterized protein</fullName>
    </submittedName>
</protein>
<comment type="caution">
    <text evidence="1">The sequence shown here is derived from an EMBL/GenBank/DDBJ whole genome shotgun (WGS) entry which is preliminary data.</text>
</comment>
<dbReference type="RefSeq" id="WP_190540642.1">
    <property type="nucleotide sequence ID" value="NZ_CAWPNO010000049.1"/>
</dbReference>
<evidence type="ECO:0000313" key="1">
    <source>
        <dbReference type="EMBL" id="MBD2196472.1"/>
    </source>
</evidence>
<dbReference type="Proteomes" id="UP000658514">
    <property type="component" value="Unassembled WGS sequence"/>
</dbReference>
<accession>A0ABR8A904</accession>